<comment type="subcellular location">
    <subcellularLocation>
        <location evidence="1">Cell outer membrane</location>
        <topology evidence="1">Multi-pass membrane protein</topology>
    </subcellularLocation>
</comment>
<protein>
    <submittedName>
        <fullName evidence="4">TonB-dependent receptor plug domain-containing protein</fullName>
    </submittedName>
</protein>
<comment type="caution">
    <text evidence="4">The sequence shown here is derived from an EMBL/GenBank/DDBJ whole genome shotgun (WGS) entry which is preliminary data.</text>
</comment>
<dbReference type="Proteomes" id="UP001528411">
    <property type="component" value="Unassembled WGS sequence"/>
</dbReference>
<comment type="similarity">
    <text evidence="1">Belongs to the TonB-dependent receptor family.</text>
</comment>
<feature type="domain" description="TonB-dependent receptor plug" evidence="3">
    <location>
        <begin position="63"/>
        <end position="178"/>
    </location>
</feature>
<feature type="chain" id="PRO_5047452050" evidence="2">
    <location>
        <begin position="34"/>
        <end position="267"/>
    </location>
</feature>
<gene>
    <name evidence="4" type="ORF">PN838_22935</name>
</gene>
<evidence type="ECO:0000256" key="2">
    <source>
        <dbReference type="SAM" id="SignalP"/>
    </source>
</evidence>
<proteinExistence type="inferred from homology"/>
<keyword evidence="2" id="KW-0732">Signal</keyword>
<keyword evidence="1" id="KW-0812">Transmembrane</keyword>
<keyword evidence="1" id="KW-0472">Membrane</keyword>
<keyword evidence="5" id="KW-1185">Reference proteome</keyword>
<keyword evidence="4" id="KW-0675">Receptor</keyword>
<dbReference type="PROSITE" id="PS52016">
    <property type="entry name" value="TONB_DEPENDENT_REC_3"/>
    <property type="match status" value="1"/>
</dbReference>
<dbReference type="PANTHER" id="PTHR40980">
    <property type="entry name" value="PLUG DOMAIN-CONTAINING PROTEIN"/>
    <property type="match status" value="1"/>
</dbReference>
<dbReference type="RefSeq" id="WP_272182110.1">
    <property type="nucleotide sequence ID" value="NZ_JAQOMS010000002.1"/>
</dbReference>
<dbReference type="SUPFAM" id="SSF56935">
    <property type="entry name" value="Porins"/>
    <property type="match status" value="1"/>
</dbReference>
<sequence length="267" mass="27854">MKHLQSQRKNQTFAKSLLAASIASSFYAGVAIAADDNAAAEASIEVISVTGMRSSIQESTRLKRDAEGVVDAISSEDMGKFPDTNLAESLQRITGVSISRVNGEGSEVTVRGFAGDNNMVTLNGRMMPAATTYGAGSGADGTTRGGGTRAFDFANLASESVKSVEVYKTGKANIATGGIGATININTARPLDTVGFKANVGVKAVADTTNRTGSDITPELSGLISYSDDDSIYGVSLSVSHQERDSGYTGATVNNWNIGYWNDLNNL</sequence>
<reference evidence="4 5" key="1">
    <citation type="submission" date="2023-01" db="EMBL/GenBank/DDBJ databases">
        <title>Psychrosphaera sp. nov., isolated from marine algae.</title>
        <authorList>
            <person name="Bayburt H."/>
            <person name="Choi B.J."/>
            <person name="Kim J.M."/>
            <person name="Choi D.G."/>
            <person name="Jeon C.O."/>
        </authorList>
    </citation>
    <scope>NUCLEOTIDE SEQUENCE [LARGE SCALE GENOMIC DNA]</scope>
    <source>
        <strain evidence="4 5">G1-22</strain>
    </source>
</reference>
<name>A0ABT5FIQ8_9GAMM</name>
<dbReference type="PANTHER" id="PTHR40980:SF3">
    <property type="entry name" value="TONB-DEPENDENT RECEPTOR-LIKE BETA-BARREL DOMAIN-CONTAINING PROTEIN"/>
    <property type="match status" value="1"/>
</dbReference>
<evidence type="ECO:0000313" key="4">
    <source>
        <dbReference type="EMBL" id="MDC2891069.1"/>
    </source>
</evidence>
<feature type="signal peptide" evidence="2">
    <location>
        <begin position="1"/>
        <end position="33"/>
    </location>
</feature>
<evidence type="ECO:0000256" key="1">
    <source>
        <dbReference type="PROSITE-ProRule" id="PRU01360"/>
    </source>
</evidence>
<keyword evidence="1" id="KW-1134">Transmembrane beta strand</keyword>
<dbReference type="InterPro" id="IPR039426">
    <property type="entry name" value="TonB-dep_rcpt-like"/>
</dbReference>
<organism evidence="4 5">
    <name type="scientific">Psychrosphaera algicola</name>
    <dbReference type="NCBI Taxonomy" id="3023714"/>
    <lineage>
        <taxon>Bacteria</taxon>
        <taxon>Pseudomonadati</taxon>
        <taxon>Pseudomonadota</taxon>
        <taxon>Gammaproteobacteria</taxon>
        <taxon>Alteromonadales</taxon>
        <taxon>Pseudoalteromonadaceae</taxon>
        <taxon>Psychrosphaera</taxon>
    </lineage>
</organism>
<dbReference type="Pfam" id="PF07715">
    <property type="entry name" value="Plug"/>
    <property type="match status" value="1"/>
</dbReference>
<evidence type="ECO:0000313" key="5">
    <source>
        <dbReference type="Proteomes" id="UP001528411"/>
    </source>
</evidence>
<evidence type="ECO:0000259" key="3">
    <source>
        <dbReference type="Pfam" id="PF07715"/>
    </source>
</evidence>
<dbReference type="EMBL" id="JAQOMS010000002">
    <property type="protein sequence ID" value="MDC2891069.1"/>
    <property type="molecule type" value="Genomic_DNA"/>
</dbReference>
<dbReference type="Gene3D" id="2.170.130.10">
    <property type="entry name" value="TonB-dependent receptor, plug domain"/>
    <property type="match status" value="1"/>
</dbReference>
<accession>A0ABT5FIQ8</accession>
<keyword evidence="1" id="KW-0813">Transport</keyword>
<dbReference type="InterPro" id="IPR037066">
    <property type="entry name" value="Plug_dom_sf"/>
</dbReference>
<dbReference type="InterPro" id="IPR012910">
    <property type="entry name" value="Plug_dom"/>
</dbReference>
<keyword evidence="1" id="KW-0998">Cell outer membrane</keyword>